<reference evidence="8" key="1">
    <citation type="submission" date="2025-08" db="UniProtKB">
        <authorList>
            <consortium name="RefSeq"/>
        </authorList>
    </citation>
    <scope>IDENTIFICATION</scope>
    <source>
        <tissue evidence="8">Muscle</tissue>
    </source>
</reference>
<name>A0ABM1BC15_LIMPO</name>
<feature type="transmembrane region" description="Helical" evidence="6">
    <location>
        <begin position="62"/>
        <end position="89"/>
    </location>
</feature>
<dbReference type="PIRSF" id="PIRSF002419">
    <property type="entry name" value="Tetraspanin"/>
    <property type="match status" value="1"/>
</dbReference>
<evidence type="ECO:0000256" key="4">
    <source>
        <dbReference type="ARBA" id="ARBA00022989"/>
    </source>
</evidence>
<evidence type="ECO:0000313" key="8">
    <source>
        <dbReference type="RefSeq" id="XP_013778968.1"/>
    </source>
</evidence>
<gene>
    <name evidence="8" type="primary">LOC106463476</name>
</gene>
<dbReference type="PANTHER" id="PTHR19282">
    <property type="entry name" value="TETRASPANIN"/>
    <property type="match status" value="1"/>
</dbReference>
<protein>
    <recommendedName>
        <fullName evidence="6">Tetraspanin</fullName>
    </recommendedName>
</protein>
<keyword evidence="7" id="KW-1185">Reference proteome</keyword>
<keyword evidence="3 6" id="KW-0812">Transmembrane</keyword>
<dbReference type="PRINTS" id="PR00259">
    <property type="entry name" value="TMFOUR"/>
</dbReference>
<dbReference type="Pfam" id="PF00335">
    <property type="entry name" value="Tetraspanin"/>
    <property type="match status" value="1"/>
</dbReference>
<dbReference type="Gene3D" id="1.10.1450.10">
    <property type="entry name" value="Tetraspanin"/>
    <property type="match status" value="1"/>
</dbReference>
<evidence type="ECO:0000256" key="5">
    <source>
        <dbReference type="ARBA" id="ARBA00023136"/>
    </source>
</evidence>
<evidence type="ECO:0000256" key="1">
    <source>
        <dbReference type="ARBA" id="ARBA00004141"/>
    </source>
</evidence>
<keyword evidence="5 6" id="KW-0472">Membrane</keyword>
<dbReference type="InterPro" id="IPR008952">
    <property type="entry name" value="Tetraspanin_EC2_sf"/>
</dbReference>
<dbReference type="InterPro" id="IPR018499">
    <property type="entry name" value="Tetraspanin/Peripherin"/>
</dbReference>
<dbReference type="SUPFAM" id="SSF48652">
    <property type="entry name" value="Tetraspanin"/>
    <property type="match status" value="1"/>
</dbReference>
<evidence type="ECO:0000256" key="3">
    <source>
        <dbReference type="ARBA" id="ARBA00022692"/>
    </source>
</evidence>
<dbReference type="RefSeq" id="XP_013778968.1">
    <property type="nucleotide sequence ID" value="XM_013923514.2"/>
</dbReference>
<evidence type="ECO:0000313" key="7">
    <source>
        <dbReference type="Proteomes" id="UP000694941"/>
    </source>
</evidence>
<proteinExistence type="inferred from homology"/>
<dbReference type="Proteomes" id="UP000694941">
    <property type="component" value="Unplaced"/>
</dbReference>
<keyword evidence="4 6" id="KW-1133">Transmembrane helix</keyword>
<feature type="transmembrane region" description="Helical" evidence="6">
    <location>
        <begin position="228"/>
        <end position="248"/>
    </location>
</feature>
<feature type="transmembrane region" description="Helical" evidence="6">
    <location>
        <begin position="20"/>
        <end position="42"/>
    </location>
</feature>
<comment type="similarity">
    <text evidence="2 6">Belongs to the tetraspanin (TM4SF) family.</text>
</comment>
<dbReference type="GeneID" id="106463476"/>
<comment type="subcellular location">
    <subcellularLocation>
        <location evidence="1 6">Membrane</location>
        <topology evidence="1 6">Multi-pass membrane protein</topology>
    </subcellularLocation>
</comment>
<dbReference type="PANTHER" id="PTHR19282:SF489">
    <property type="entry name" value="TETRASPANIN-RELATED"/>
    <property type="match status" value="1"/>
</dbReference>
<feature type="transmembrane region" description="Helical" evidence="6">
    <location>
        <begin position="101"/>
        <end position="120"/>
    </location>
</feature>
<evidence type="ECO:0000256" key="2">
    <source>
        <dbReference type="ARBA" id="ARBA00006840"/>
    </source>
</evidence>
<sequence>MGRHSRRSDDFTYVSSYVKYSLFFFNVVFWLFGGTMVGIGGWSFLEEYSESGLPEVKNVFDVLLQVSIVLMVVGAVVFSISFSGCLGALRENTCLLKFYSFLLLILFLGELVLGTLAFVFPNTLTDWINQGLSQKLVENYRDNANFQNLIDAIQKEFRCCGISDKGYKDWSQNQYFNCSAENPSPERCAVPYSCCRENANSKSQTALNEKIYTRGCVEGLMEFVKGNLYLVAGICLGVALVQLFAMYLSRTLLNQITLQRARWA</sequence>
<evidence type="ECO:0000256" key="6">
    <source>
        <dbReference type="RuleBase" id="RU361218"/>
    </source>
</evidence>
<dbReference type="InterPro" id="IPR000301">
    <property type="entry name" value="Tetraspanin_animals"/>
</dbReference>
<organism evidence="7 8">
    <name type="scientific">Limulus polyphemus</name>
    <name type="common">Atlantic horseshoe crab</name>
    <dbReference type="NCBI Taxonomy" id="6850"/>
    <lineage>
        <taxon>Eukaryota</taxon>
        <taxon>Metazoa</taxon>
        <taxon>Ecdysozoa</taxon>
        <taxon>Arthropoda</taxon>
        <taxon>Chelicerata</taxon>
        <taxon>Merostomata</taxon>
        <taxon>Xiphosura</taxon>
        <taxon>Limulidae</taxon>
        <taxon>Limulus</taxon>
    </lineage>
</organism>
<accession>A0ABM1BC15</accession>